<gene>
    <name evidence="3" type="ORF">Ssi02_06060</name>
</gene>
<evidence type="ECO:0000256" key="1">
    <source>
        <dbReference type="SAM" id="MobiDB-lite"/>
    </source>
</evidence>
<dbReference type="EMBL" id="BOOW01000006">
    <property type="protein sequence ID" value="GII90375.1"/>
    <property type="molecule type" value="Genomic_DNA"/>
</dbReference>
<proteinExistence type="predicted"/>
<keyword evidence="2" id="KW-1133">Transmembrane helix</keyword>
<accession>A0A919V2X2</accession>
<reference evidence="3" key="1">
    <citation type="submission" date="2021-01" db="EMBL/GenBank/DDBJ databases">
        <title>Whole genome shotgun sequence of Sinosporangium siamense NBRC 109515.</title>
        <authorList>
            <person name="Komaki H."/>
            <person name="Tamura T."/>
        </authorList>
    </citation>
    <scope>NUCLEOTIDE SEQUENCE</scope>
    <source>
        <strain evidence="3">NBRC 109515</strain>
    </source>
</reference>
<dbReference type="Proteomes" id="UP000606172">
    <property type="component" value="Unassembled WGS sequence"/>
</dbReference>
<feature type="compositionally biased region" description="Basic and acidic residues" evidence="1">
    <location>
        <begin position="194"/>
        <end position="215"/>
    </location>
</feature>
<name>A0A919V2X2_9ACTN</name>
<feature type="region of interest" description="Disordered" evidence="1">
    <location>
        <begin position="1"/>
        <end position="278"/>
    </location>
</feature>
<evidence type="ECO:0000256" key="2">
    <source>
        <dbReference type="SAM" id="Phobius"/>
    </source>
</evidence>
<organism evidence="3 4">
    <name type="scientific">Sinosporangium siamense</name>
    <dbReference type="NCBI Taxonomy" id="1367973"/>
    <lineage>
        <taxon>Bacteria</taxon>
        <taxon>Bacillati</taxon>
        <taxon>Actinomycetota</taxon>
        <taxon>Actinomycetes</taxon>
        <taxon>Streptosporangiales</taxon>
        <taxon>Streptosporangiaceae</taxon>
        <taxon>Sinosporangium</taxon>
    </lineage>
</organism>
<protein>
    <submittedName>
        <fullName evidence="3">Uncharacterized protein</fullName>
    </submittedName>
</protein>
<feature type="compositionally biased region" description="Basic and acidic residues" evidence="1">
    <location>
        <begin position="33"/>
        <end position="46"/>
    </location>
</feature>
<comment type="caution">
    <text evidence="3">The sequence shown here is derived from an EMBL/GenBank/DDBJ whole genome shotgun (WGS) entry which is preliminary data.</text>
</comment>
<evidence type="ECO:0000313" key="3">
    <source>
        <dbReference type="EMBL" id="GII90375.1"/>
    </source>
</evidence>
<keyword evidence="2" id="KW-0472">Membrane</keyword>
<keyword evidence="2" id="KW-0812">Transmembrane</keyword>
<feature type="transmembrane region" description="Helical" evidence="2">
    <location>
        <begin position="297"/>
        <end position="322"/>
    </location>
</feature>
<feature type="compositionally biased region" description="Basic and acidic residues" evidence="1">
    <location>
        <begin position="223"/>
        <end position="239"/>
    </location>
</feature>
<dbReference type="AlphaFoldDB" id="A0A919V2X2"/>
<sequence length="534" mass="56168">MTRMEGVTAWKRRRPNQPGVPANQPGAPAGRPGAHEGREPVEHRPPAVEGPSAPTGEYARPDDRTGRGGRRGLAEPPRPPGPLGEGSWADDGAGLGGRRGLDEDRRASAVTGEHTRPGGEGPGRGRRRAPEGEARPSGATGEYARPSGATGEYARPSGATGEYARPSGPTGEYARPSGATGEYARPSGATGEYARPEGEGAGRGRRRAPEGDRRSSAPPGEGARAEEGRGRRRAADEGSRSPLAALEEAWPEEARGRRDDDEDPEGGGSRKRRRTPGEDYEEGLLTRWGLSARQQKLLAVLGVVLLAAALSVGFVVAVLGLGSPVAVERGPSSAAVVAGQPRPDGYQGWASPKLFAPISDRNSDKEPITLKELFSAKVIKDGKTSFRLVGSNMDSDCAAAVWGEAVLKQLTEFGCTQAARGLYTSSDRRYIAQYTLLNLKDQASADAFAQSMKVQHRAGWAIALKTDKAAFPVNGHTEGSGHAMGHFVGLVWLARVDGAEPTPKDDYVGLSLAVRTVEKAVYRRVVAAAGPPAG</sequence>
<feature type="compositionally biased region" description="Basic and acidic residues" evidence="1">
    <location>
        <begin position="99"/>
        <end position="117"/>
    </location>
</feature>
<keyword evidence="4" id="KW-1185">Reference proteome</keyword>
<dbReference type="RefSeq" id="WP_204020741.1">
    <property type="nucleotide sequence ID" value="NZ_BOOW01000006.1"/>
</dbReference>
<evidence type="ECO:0000313" key="4">
    <source>
        <dbReference type="Proteomes" id="UP000606172"/>
    </source>
</evidence>